<feature type="compositionally biased region" description="Polar residues" evidence="1">
    <location>
        <begin position="65"/>
        <end position="78"/>
    </location>
</feature>
<protein>
    <submittedName>
        <fullName evidence="2">Uncharacterized protein</fullName>
    </submittedName>
</protein>
<dbReference type="Proteomes" id="UP000678393">
    <property type="component" value="Unassembled WGS sequence"/>
</dbReference>
<reference evidence="2" key="1">
    <citation type="submission" date="2021-04" db="EMBL/GenBank/DDBJ databases">
        <authorList>
            <consortium name="Molecular Ecology Group"/>
        </authorList>
    </citation>
    <scope>NUCLEOTIDE SEQUENCE</scope>
</reference>
<feature type="non-terminal residue" evidence="2">
    <location>
        <position position="85"/>
    </location>
</feature>
<dbReference type="EMBL" id="CAJHNH020001024">
    <property type="protein sequence ID" value="CAG5121113.1"/>
    <property type="molecule type" value="Genomic_DNA"/>
</dbReference>
<accession>A0A8S3YVM2</accession>
<gene>
    <name evidence="2" type="ORF">CUNI_LOCUS6671</name>
</gene>
<evidence type="ECO:0000256" key="1">
    <source>
        <dbReference type="SAM" id="MobiDB-lite"/>
    </source>
</evidence>
<organism evidence="2 3">
    <name type="scientific">Candidula unifasciata</name>
    <dbReference type="NCBI Taxonomy" id="100452"/>
    <lineage>
        <taxon>Eukaryota</taxon>
        <taxon>Metazoa</taxon>
        <taxon>Spiralia</taxon>
        <taxon>Lophotrochozoa</taxon>
        <taxon>Mollusca</taxon>
        <taxon>Gastropoda</taxon>
        <taxon>Heterobranchia</taxon>
        <taxon>Euthyneura</taxon>
        <taxon>Panpulmonata</taxon>
        <taxon>Eupulmonata</taxon>
        <taxon>Stylommatophora</taxon>
        <taxon>Helicina</taxon>
        <taxon>Helicoidea</taxon>
        <taxon>Geomitridae</taxon>
        <taxon>Candidula</taxon>
    </lineage>
</organism>
<feature type="region of interest" description="Disordered" evidence="1">
    <location>
        <begin position="65"/>
        <end position="85"/>
    </location>
</feature>
<name>A0A8S3YVM2_9EUPU</name>
<evidence type="ECO:0000313" key="3">
    <source>
        <dbReference type="Proteomes" id="UP000678393"/>
    </source>
</evidence>
<comment type="caution">
    <text evidence="2">The sequence shown here is derived from an EMBL/GenBank/DDBJ whole genome shotgun (WGS) entry which is preliminary data.</text>
</comment>
<proteinExistence type="predicted"/>
<sequence length="85" mass="9109">MFARMETPSPCRRALAPWRRGRASCPVLAGFSVLGSGSARRRASGLKRRLTKLSGRSPCALLAMNSSAKASSRSQKGLPNSHPEL</sequence>
<evidence type="ECO:0000313" key="2">
    <source>
        <dbReference type="EMBL" id="CAG5121113.1"/>
    </source>
</evidence>
<dbReference type="AlphaFoldDB" id="A0A8S3YVM2"/>
<keyword evidence="3" id="KW-1185">Reference proteome</keyword>